<dbReference type="EMBL" id="CBTN010000012">
    <property type="protein sequence ID" value="CDH52355.1"/>
    <property type="molecule type" value="Genomic_DNA"/>
</dbReference>
<evidence type="ECO:0000313" key="2">
    <source>
        <dbReference type="Proteomes" id="UP000027586"/>
    </source>
</evidence>
<gene>
    <name evidence="1" type="ORF">LCOR_03836.1</name>
</gene>
<evidence type="ECO:0000313" key="1">
    <source>
        <dbReference type="EMBL" id="CDH52355.1"/>
    </source>
</evidence>
<dbReference type="AlphaFoldDB" id="A0A068RRL3"/>
<comment type="caution">
    <text evidence="1">The sequence shown here is derived from an EMBL/GenBank/DDBJ whole genome shotgun (WGS) entry which is preliminary data.</text>
</comment>
<dbReference type="Proteomes" id="UP000027586">
    <property type="component" value="Unassembled WGS sequence"/>
</dbReference>
<name>A0A068RRL3_9FUNG</name>
<keyword evidence="2" id="KW-1185">Reference proteome</keyword>
<organism evidence="1 2">
    <name type="scientific">Lichtheimia corymbifera JMRC:FSU:9682</name>
    <dbReference type="NCBI Taxonomy" id="1263082"/>
    <lineage>
        <taxon>Eukaryota</taxon>
        <taxon>Fungi</taxon>
        <taxon>Fungi incertae sedis</taxon>
        <taxon>Mucoromycota</taxon>
        <taxon>Mucoromycotina</taxon>
        <taxon>Mucoromycetes</taxon>
        <taxon>Mucorales</taxon>
        <taxon>Lichtheimiaceae</taxon>
        <taxon>Lichtheimia</taxon>
    </lineage>
</organism>
<dbReference type="VEuPathDB" id="FungiDB:LCOR_03836.1"/>
<proteinExistence type="predicted"/>
<reference evidence="1" key="1">
    <citation type="submission" date="2013-08" db="EMBL/GenBank/DDBJ databases">
        <title>Gene expansion shapes genome architecture in the human pathogen Lichtheimia corymbifera: an evolutionary genomics analysis in the ancient terrestrial Mucorales (Mucoromycotina).</title>
        <authorList>
            <person name="Schwartze V.U."/>
            <person name="Winter S."/>
            <person name="Shelest E."/>
            <person name="Marcet-Houben M."/>
            <person name="Horn F."/>
            <person name="Wehner S."/>
            <person name="Hoffmann K."/>
            <person name="Riege K."/>
            <person name="Sammeth M."/>
            <person name="Nowrousian M."/>
            <person name="Valiante V."/>
            <person name="Linde J."/>
            <person name="Jacobsen I.D."/>
            <person name="Marz M."/>
            <person name="Brakhage A.A."/>
            <person name="Gabaldon T."/>
            <person name="Bocker S."/>
            <person name="Voigt K."/>
        </authorList>
    </citation>
    <scope>NUCLEOTIDE SEQUENCE [LARGE SCALE GENOMIC DNA]</scope>
    <source>
        <strain evidence="1">FSU 9682</strain>
    </source>
</reference>
<protein>
    <submittedName>
        <fullName evidence="1">Uncharacterized protein</fullName>
    </submittedName>
</protein>
<dbReference type="PROSITE" id="PS51257">
    <property type="entry name" value="PROKAR_LIPOPROTEIN"/>
    <property type="match status" value="1"/>
</dbReference>
<accession>A0A068RRL3</accession>
<sequence>MDVYKVYEKSNVANLTVMLSSCTIDASAYLTVPRQLLSLSFVQPLSRRHRIKYHLTAINPPLHNSRSKD</sequence>